<keyword evidence="8" id="KW-0067">ATP-binding</keyword>
<dbReference type="GO" id="GO:0006265">
    <property type="term" value="P:DNA topological change"/>
    <property type="evidence" value="ECO:0007669"/>
    <property type="project" value="InterPro"/>
</dbReference>
<evidence type="ECO:0000256" key="6">
    <source>
        <dbReference type="ARBA" id="ARBA00022723"/>
    </source>
</evidence>
<dbReference type="SMART" id="SM00433">
    <property type="entry name" value="TOP2c"/>
    <property type="match status" value="1"/>
</dbReference>
<dbReference type="InterPro" id="IPR013759">
    <property type="entry name" value="Topo_IIA_B_C"/>
</dbReference>
<sequence>MTSSSSLPGKEISYKKLDPISHVLERPDMYVGGPLEIQSSVNDWGVMIPTDTVDDEMIKIKYRSNLSLSTALVRILVEPLSNIMDNVWRSSVHQQEVTKIKISSTKDCKGIEFWNDGMWIPIKKHDDYPDLYIPEIIFGNLLTSSNYDDNDQRFSSGRNGLGIKLCNILSRRFEIECADPLQGLVYHQYWTDHMREKSAPVLKKSKDISKGSKGYVCVRMYPDYSLFGGECHSSESLDQDHLSILKRLVMEMAMCVNVPVHWEWENEKIKWKFKNLLEFVRTHIDGLVDNKKEIFHTMISLPHSQSLEVVVASSTMVQGSNVLSFVNGVSTPHGGVHVDVIYQELNKACSLLKIPMKEIKNKMMVVIKAQLLNPQFNNQAKEKMIRPSVSLSKEEGESLQHKFVNALKKWDSMAQFISEWKKMQEQMQLKTMEKKKSGTKQCLIEGLDPAILASTPKAKECTLILCEGLSAKTFAIQGIHQVGWGGKKGRMYFGVYPLRGKCLNVRNASSSTLSQNREITDIFNALNLKHHTDYSIDSNFDTLSYGRIMILTDADSDGTHIAGLLLNMLECVAPSLLQRCPSFVYWMKTPIAKIWLSNHNILTFYSDEKYWGYLEHHSRDQMKKVKYFKGLGACSDDEVRDTFGVKVLGFDYDSECRHHLVKVFDQKKSSERKQWLCDYMNSSINSSMNSSINSSMNSSINSSINSSNSSKEGESEEEKEDIYAITSFVNKDLIKFSWEDCERNLPHVMDGLKISQRKILYAIFKKKLHKRESPVMKVAQLAGYVAEVSNYHHGEQCLVDTICRLTHSFVGGLNIPFLERDGQFGSRSHLGKDAASGRYLFTKGDAILPFLFRSEDEDLLEYAKEDGEIVQPEYYAPILPLLLVNGCSTAIGTGWSCTIPPHHPFEVMEYIRTWIGQKDKTSSLSIPFSLKPYYRNFQGPISSSDVETKFLLRGKVVPFDPSSMTMMTTSSTSIASTKPKSSKKKKHVIDDVVVENGSEQKPSHPPIPSLKGVRNTSRIYVVTEIPVSCSLHRYKEYLDTLVEKKKIKKYENHSTSNEPLFVIFLLSEDGVEEKTNNGQSEDGLTMKEMEMFKLSETVSEENMVVLVHPSNTDSQTLKSTKVYKLTKFELLDKYCNRRLELYEKRKERMMESLRYQISVWKEKIRFLEEIVLTEKENKNFWKIEEHEMVSYLTKKNFIMFGEDTHYRYLTDIPIKHCTLKQKEKWEKEKNDWEKEYDQLQQKQSHELWLDDLRDLEIHLKKMYPELIVKCIG</sequence>
<evidence type="ECO:0000256" key="11">
    <source>
        <dbReference type="ARBA" id="ARBA00023125"/>
    </source>
</evidence>
<evidence type="ECO:0000256" key="3">
    <source>
        <dbReference type="ARBA" id="ARBA00001946"/>
    </source>
</evidence>
<dbReference type="Pfam" id="PF00521">
    <property type="entry name" value="DNA_topoisoIV"/>
    <property type="match status" value="1"/>
</dbReference>
<dbReference type="InterPro" id="IPR001241">
    <property type="entry name" value="Topo_IIA"/>
</dbReference>
<dbReference type="Gene3D" id="3.30.230.10">
    <property type="match status" value="1"/>
</dbReference>
<dbReference type="GO" id="GO:0000819">
    <property type="term" value="P:sister chromatid segregation"/>
    <property type="evidence" value="ECO:0007669"/>
    <property type="project" value="TreeGrafter"/>
</dbReference>
<comment type="cofactor">
    <cofactor evidence="3">
        <name>Mg(2+)</name>
        <dbReference type="ChEBI" id="CHEBI:18420"/>
    </cofactor>
</comment>
<comment type="catalytic activity">
    <reaction evidence="1">
        <text>ATP-dependent breakage, passage and rejoining of double-stranded DNA.</text>
        <dbReference type="EC" id="5.6.2.2"/>
    </reaction>
</comment>
<evidence type="ECO:0000256" key="12">
    <source>
        <dbReference type="ARBA" id="ARBA00023235"/>
    </source>
</evidence>
<dbReference type="Gene3D" id="1.10.268.10">
    <property type="entry name" value="Topoisomerase, domain 3"/>
    <property type="match status" value="1"/>
</dbReference>
<keyword evidence="12" id="KW-0413">Isomerase</keyword>
<dbReference type="EMBL" id="MN739518">
    <property type="protein sequence ID" value="QHT10191.1"/>
    <property type="molecule type" value="Genomic_DNA"/>
</dbReference>
<evidence type="ECO:0000256" key="9">
    <source>
        <dbReference type="ARBA" id="ARBA00022842"/>
    </source>
</evidence>
<dbReference type="Gene3D" id="3.30.565.10">
    <property type="entry name" value="Histidine kinase-like ATPase, C-terminal domain"/>
    <property type="match status" value="1"/>
</dbReference>
<dbReference type="InterPro" id="IPR036890">
    <property type="entry name" value="HATPase_C_sf"/>
</dbReference>
<evidence type="ECO:0000256" key="8">
    <source>
        <dbReference type="ARBA" id="ARBA00022840"/>
    </source>
</evidence>
<dbReference type="InterPro" id="IPR006171">
    <property type="entry name" value="TOPRIM_dom"/>
</dbReference>
<dbReference type="InterPro" id="IPR013760">
    <property type="entry name" value="Topo_IIA-like_dom_sf"/>
</dbReference>
<dbReference type="InterPro" id="IPR031660">
    <property type="entry name" value="TOPRIM_C"/>
</dbReference>
<dbReference type="PRINTS" id="PR00418">
    <property type="entry name" value="TPI2FAMILY"/>
</dbReference>
<dbReference type="InterPro" id="IPR013758">
    <property type="entry name" value="Topo_IIA_A/C_ab"/>
</dbReference>
<dbReference type="PANTHER" id="PTHR10169:SF38">
    <property type="entry name" value="DNA TOPOISOMERASE 2"/>
    <property type="match status" value="1"/>
</dbReference>
<proteinExistence type="inferred from homology"/>
<dbReference type="InterPro" id="IPR002205">
    <property type="entry name" value="Topo_IIA_dom_A"/>
</dbReference>
<feature type="coiled-coil region" evidence="13">
    <location>
        <begin position="1215"/>
        <end position="1242"/>
    </location>
</feature>
<dbReference type="PROSITE" id="PS52040">
    <property type="entry name" value="TOPO_IIA"/>
    <property type="match status" value="1"/>
</dbReference>
<accession>A0A6C0D0U8</accession>
<dbReference type="GO" id="GO:0005634">
    <property type="term" value="C:nucleus"/>
    <property type="evidence" value="ECO:0007669"/>
    <property type="project" value="TreeGrafter"/>
</dbReference>
<feature type="domain" description="Topo IIA-type catalytic" evidence="14">
    <location>
        <begin position="745"/>
        <end position="1252"/>
    </location>
</feature>
<dbReference type="SUPFAM" id="SSF56719">
    <property type="entry name" value="Type II DNA topoisomerase"/>
    <property type="match status" value="1"/>
</dbReference>
<evidence type="ECO:0000256" key="5">
    <source>
        <dbReference type="ARBA" id="ARBA00012895"/>
    </source>
</evidence>
<keyword evidence="11" id="KW-0238">DNA-binding</keyword>
<keyword evidence="6" id="KW-0479">Metal-binding</keyword>
<dbReference type="Pfam" id="PF01751">
    <property type="entry name" value="Toprim"/>
    <property type="match status" value="1"/>
</dbReference>
<evidence type="ECO:0000256" key="7">
    <source>
        <dbReference type="ARBA" id="ARBA00022741"/>
    </source>
</evidence>
<dbReference type="InterPro" id="IPR014721">
    <property type="entry name" value="Ribsml_uS5_D2-typ_fold_subgr"/>
</dbReference>
<name>A0A6C0D0U8_9ZZZZ</name>
<dbReference type="GO" id="GO:0005524">
    <property type="term" value="F:ATP binding"/>
    <property type="evidence" value="ECO:0007669"/>
    <property type="project" value="UniProtKB-KW"/>
</dbReference>
<evidence type="ECO:0000259" key="14">
    <source>
        <dbReference type="PROSITE" id="PS52040"/>
    </source>
</evidence>
<dbReference type="GO" id="GO:0000712">
    <property type="term" value="P:resolution of meiotic recombination intermediates"/>
    <property type="evidence" value="ECO:0007669"/>
    <property type="project" value="TreeGrafter"/>
</dbReference>
<dbReference type="GO" id="GO:0003677">
    <property type="term" value="F:DNA binding"/>
    <property type="evidence" value="ECO:0007669"/>
    <property type="project" value="UniProtKB-KW"/>
</dbReference>
<dbReference type="Gene3D" id="3.30.1490.30">
    <property type="match status" value="1"/>
</dbReference>
<protein>
    <recommendedName>
        <fullName evidence="5">DNA topoisomerase (ATP-hydrolyzing)</fullName>
        <ecNumber evidence="5">5.6.2.2</ecNumber>
    </recommendedName>
</protein>
<keyword evidence="13" id="KW-0175">Coiled coil</keyword>
<dbReference type="AlphaFoldDB" id="A0A6C0D0U8"/>
<dbReference type="GO" id="GO:0003918">
    <property type="term" value="F:DNA topoisomerase type II (double strand cut, ATP-hydrolyzing) activity"/>
    <property type="evidence" value="ECO:0007669"/>
    <property type="project" value="UniProtKB-EC"/>
</dbReference>
<dbReference type="Gene3D" id="3.90.199.10">
    <property type="entry name" value="Topoisomerase II, domain 5"/>
    <property type="match status" value="1"/>
</dbReference>
<keyword evidence="9" id="KW-0460">Magnesium</keyword>
<dbReference type="PANTHER" id="PTHR10169">
    <property type="entry name" value="DNA TOPOISOMERASE/GYRASE"/>
    <property type="match status" value="1"/>
</dbReference>
<evidence type="ECO:0000256" key="13">
    <source>
        <dbReference type="SAM" id="Coils"/>
    </source>
</evidence>
<reference evidence="15" key="1">
    <citation type="journal article" date="2020" name="Nature">
        <title>Giant virus diversity and host interactions through global metagenomics.</title>
        <authorList>
            <person name="Schulz F."/>
            <person name="Roux S."/>
            <person name="Paez-Espino D."/>
            <person name="Jungbluth S."/>
            <person name="Walsh D.A."/>
            <person name="Denef V.J."/>
            <person name="McMahon K.D."/>
            <person name="Konstantinidis K.T."/>
            <person name="Eloe-Fadrosh E.A."/>
            <person name="Kyrpides N.C."/>
            <person name="Woyke T."/>
        </authorList>
    </citation>
    <scope>NUCLEOTIDE SEQUENCE</scope>
    <source>
        <strain evidence="15">GVMAG-M-3300023174-104</strain>
    </source>
</reference>
<dbReference type="InterPro" id="IPR013506">
    <property type="entry name" value="Topo_IIA_bsu_dom2"/>
</dbReference>
<keyword evidence="10" id="KW-0799">Topoisomerase</keyword>
<evidence type="ECO:0000256" key="1">
    <source>
        <dbReference type="ARBA" id="ARBA00000185"/>
    </source>
</evidence>
<evidence type="ECO:0000313" key="15">
    <source>
        <dbReference type="EMBL" id="QHT10191.1"/>
    </source>
</evidence>
<dbReference type="EC" id="5.6.2.2" evidence="5"/>
<comment type="cofactor">
    <cofactor evidence="2">
        <name>Ca(2+)</name>
        <dbReference type="ChEBI" id="CHEBI:29108"/>
    </cofactor>
</comment>
<evidence type="ECO:0000256" key="10">
    <source>
        <dbReference type="ARBA" id="ARBA00023029"/>
    </source>
</evidence>
<evidence type="ECO:0000256" key="2">
    <source>
        <dbReference type="ARBA" id="ARBA00001913"/>
    </source>
</evidence>
<evidence type="ECO:0000256" key="4">
    <source>
        <dbReference type="ARBA" id="ARBA00011080"/>
    </source>
</evidence>
<keyword evidence="7" id="KW-0547">Nucleotide-binding</keyword>
<comment type="similarity">
    <text evidence="4">Belongs to the type II topoisomerase family.</text>
</comment>
<dbReference type="InterPro" id="IPR001154">
    <property type="entry name" value="TopoII_euk"/>
</dbReference>
<dbReference type="GO" id="GO:0046872">
    <property type="term" value="F:metal ion binding"/>
    <property type="evidence" value="ECO:0007669"/>
    <property type="project" value="UniProtKB-KW"/>
</dbReference>
<dbReference type="SUPFAM" id="SSF54211">
    <property type="entry name" value="Ribosomal protein S5 domain 2-like"/>
    <property type="match status" value="1"/>
</dbReference>
<dbReference type="Gene3D" id="3.40.50.670">
    <property type="match status" value="1"/>
</dbReference>
<dbReference type="PRINTS" id="PR01158">
    <property type="entry name" value="TOPISMRASEII"/>
</dbReference>
<dbReference type="Pfam" id="PF00204">
    <property type="entry name" value="DNA_gyraseB"/>
    <property type="match status" value="1"/>
</dbReference>
<dbReference type="InterPro" id="IPR013757">
    <property type="entry name" value="Topo_IIA_A_a_sf"/>
</dbReference>
<organism evidence="15">
    <name type="scientific">viral metagenome</name>
    <dbReference type="NCBI Taxonomy" id="1070528"/>
    <lineage>
        <taxon>unclassified sequences</taxon>
        <taxon>metagenomes</taxon>
        <taxon>organismal metagenomes</taxon>
    </lineage>
</organism>
<dbReference type="InterPro" id="IPR020568">
    <property type="entry name" value="Ribosomal_Su5_D2-typ_SF"/>
</dbReference>
<dbReference type="SMART" id="SM00434">
    <property type="entry name" value="TOP4c"/>
    <property type="match status" value="1"/>
</dbReference>
<dbReference type="Gene3D" id="3.30.1360.40">
    <property type="match status" value="1"/>
</dbReference>
<dbReference type="SUPFAM" id="SSF55874">
    <property type="entry name" value="ATPase domain of HSP90 chaperone/DNA topoisomerase II/histidine kinase"/>
    <property type="match status" value="1"/>
</dbReference>
<dbReference type="Pfam" id="PF16898">
    <property type="entry name" value="TOPRIM_C"/>
    <property type="match status" value="1"/>
</dbReference>
<dbReference type="InterPro" id="IPR050634">
    <property type="entry name" value="DNA_Topoisomerase_II"/>
</dbReference>
<dbReference type="FunFam" id="3.40.50.670:FF:000001">
    <property type="entry name" value="DNA topoisomerase 2"/>
    <property type="match status" value="1"/>
</dbReference>